<dbReference type="Gene3D" id="3.40.50.10980">
    <property type="entry name" value="Nibrin, BRCT2 domain"/>
    <property type="match status" value="1"/>
</dbReference>
<dbReference type="Proteomes" id="UP000694871">
    <property type="component" value="Unplaced"/>
</dbReference>
<feature type="region of interest" description="Disordered" evidence="2">
    <location>
        <begin position="306"/>
        <end position="340"/>
    </location>
</feature>
<dbReference type="InterPro" id="IPR013908">
    <property type="entry name" value="Nibrin_C"/>
</dbReference>
<evidence type="ECO:0000256" key="1">
    <source>
        <dbReference type="ARBA" id="ARBA00023306"/>
    </source>
</evidence>
<evidence type="ECO:0000313" key="4">
    <source>
        <dbReference type="Proteomes" id="UP000694871"/>
    </source>
</evidence>
<organism evidence="4 5">
    <name type="scientific">Gekko japonicus</name>
    <name type="common">Schlegel's Japanese gecko</name>
    <dbReference type="NCBI Taxonomy" id="146911"/>
    <lineage>
        <taxon>Eukaryota</taxon>
        <taxon>Metazoa</taxon>
        <taxon>Chordata</taxon>
        <taxon>Craniata</taxon>
        <taxon>Vertebrata</taxon>
        <taxon>Euteleostomi</taxon>
        <taxon>Lepidosauria</taxon>
        <taxon>Squamata</taxon>
        <taxon>Bifurcata</taxon>
        <taxon>Gekkota</taxon>
        <taxon>Gekkonidae</taxon>
        <taxon>Gekkoninae</taxon>
        <taxon>Gekko</taxon>
    </lineage>
</organism>
<dbReference type="GeneID" id="107121843"/>
<keyword evidence="1" id="KW-0131">Cell cycle</keyword>
<dbReference type="SUPFAM" id="SSF52113">
    <property type="entry name" value="BRCT domain"/>
    <property type="match status" value="1"/>
</dbReference>
<protein>
    <submittedName>
        <fullName evidence="5">Nibrin-like</fullName>
    </submittedName>
</protein>
<dbReference type="Pfam" id="PF08599">
    <property type="entry name" value="Nbs1_C"/>
    <property type="match status" value="1"/>
</dbReference>
<feature type="domain" description="Nibrin C-terminal" evidence="3">
    <location>
        <begin position="581"/>
        <end position="645"/>
    </location>
</feature>
<dbReference type="InterPro" id="IPR032429">
    <property type="entry name" value="Nibrin_BRCT2"/>
</dbReference>
<reference evidence="5" key="1">
    <citation type="submission" date="2025-08" db="UniProtKB">
        <authorList>
            <consortium name="RefSeq"/>
        </authorList>
    </citation>
    <scope>IDENTIFICATION</scope>
</reference>
<dbReference type="Pfam" id="PF16508">
    <property type="entry name" value="NIBRIN_BRCT_II"/>
    <property type="match status" value="1"/>
</dbReference>
<name>A0ABM1L2Z5_GEKJA</name>
<dbReference type="InterPro" id="IPR043014">
    <property type="entry name" value="Nibrin_BRCT2_sf"/>
</dbReference>
<dbReference type="InterPro" id="IPR040227">
    <property type="entry name" value="Nibrin-rel"/>
</dbReference>
<feature type="compositionally biased region" description="Polar residues" evidence="2">
    <location>
        <begin position="308"/>
        <end position="322"/>
    </location>
</feature>
<evidence type="ECO:0000259" key="3">
    <source>
        <dbReference type="SMART" id="SM01348"/>
    </source>
</evidence>
<gene>
    <name evidence="5" type="primary">LOC107121843</name>
</gene>
<evidence type="ECO:0000256" key="2">
    <source>
        <dbReference type="SAM" id="MobiDB-lite"/>
    </source>
</evidence>
<evidence type="ECO:0000313" key="5">
    <source>
        <dbReference type="RefSeq" id="XP_015280332.1"/>
    </source>
</evidence>
<feature type="compositionally biased region" description="Basic and acidic residues" evidence="2">
    <location>
        <begin position="522"/>
        <end position="537"/>
    </location>
</feature>
<feature type="region of interest" description="Disordered" evidence="2">
    <location>
        <begin position="467"/>
        <end position="537"/>
    </location>
</feature>
<dbReference type="CDD" id="cd17741">
    <property type="entry name" value="BRCT_nibrin"/>
    <property type="match status" value="1"/>
</dbReference>
<feature type="compositionally biased region" description="Polar residues" evidence="2">
    <location>
        <begin position="392"/>
        <end position="414"/>
    </location>
</feature>
<feature type="non-terminal residue" evidence="5">
    <location>
        <position position="1"/>
    </location>
</feature>
<feature type="compositionally biased region" description="Basic and acidic residues" evidence="2">
    <location>
        <begin position="499"/>
        <end position="509"/>
    </location>
</feature>
<dbReference type="InterPro" id="IPR036420">
    <property type="entry name" value="BRCT_dom_sf"/>
</dbReference>
<accession>A0ABM1L2Z5</accession>
<dbReference type="Gene3D" id="3.40.50.10190">
    <property type="entry name" value="BRCT domain"/>
    <property type="match status" value="1"/>
</dbReference>
<dbReference type="RefSeq" id="XP_015280332.1">
    <property type="nucleotide sequence ID" value="XM_015424846.1"/>
</dbReference>
<proteinExistence type="predicted"/>
<dbReference type="PANTHER" id="PTHR12162:SF0">
    <property type="entry name" value="NIBRIN"/>
    <property type="match status" value="1"/>
</dbReference>
<dbReference type="SMART" id="SM01348">
    <property type="entry name" value="Nbs1_C"/>
    <property type="match status" value="1"/>
</dbReference>
<dbReference type="PANTHER" id="PTHR12162">
    <property type="entry name" value="NIBRIN-RELATED"/>
    <property type="match status" value="1"/>
</dbReference>
<sequence>IDYEPLVVCSSCLDLAQKNVLSQNILQLGGHEVSEWKEECTHLAMLSVKVTVKTICALICGRPITKPEYFAELIKAIQTKQQLPKLESFHPPVDEPTIRNEKVDLAVCPARRAIFRGKKIVFLSAKQHAKLRPAVTLGGGEAKLMTEGTEDAASLAAPHICVIDVGLTGSQASVSDLGRKWIDTITTVLERKKYRTISEAEIGLAVIFVSTERYCNPQASLDTGIKPANSSSTVMQPTLSQTALVEETVMPAVTGDATGMEIFGSHEEMPRRDQKGKIHPLDRTTVKETPAGTGTVNMETAAAKLNRQPWTEQSSLSFSPSKTPEYGRNREINSQQQSNSIKNYFQAIAKKRERNEEGEASISKYAKVDEKPSQASVHTQPVTSLLLESKTEGSQKGQCTLDQKTNPSSVDMTTKSVMESSKSEEKDPNKNIPAGKSATKKRKELDDLVEDAASLELVFESKELDWEEDLGDGDGKSSGGMKKKRKLETKGNVFQEGSSENRDTGKLLEENEQALPASVQKQEVKKESTHTTKNELHNPDAFVGNWSNLPSRLLLSEFRSLVVSQPRRGVDSTPKTDCGHLCNFKKFKKVPYPGAGLFPHIIGGSDLVAHYAKKNSEMEEWLRQAMEVQSQHAREESLADDLFRYNPHIKRR</sequence>
<feature type="region of interest" description="Disordered" evidence="2">
    <location>
        <begin position="388"/>
        <end position="443"/>
    </location>
</feature>
<keyword evidence="4" id="KW-1185">Reference proteome</keyword>